<dbReference type="AlphaFoldDB" id="A0A2T3KSG0"/>
<evidence type="ECO:0000256" key="1">
    <source>
        <dbReference type="SAM" id="SignalP"/>
    </source>
</evidence>
<dbReference type="EMBL" id="PYNS01000019">
    <property type="protein sequence ID" value="PSV09364.1"/>
    <property type="molecule type" value="Genomic_DNA"/>
</dbReference>
<gene>
    <name evidence="2" type="ORF">C0W93_15305</name>
</gene>
<feature type="chain" id="PRO_5015492487" evidence="1">
    <location>
        <begin position="19"/>
        <end position="129"/>
    </location>
</feature>
<comment type="caution">
    <text evidence="2">The sequence shown here is derived from an EMBL/GenBank/DDBJ whole genome shotgun (WGS) entry which is preliminary data.</text>
</comment>
<organism evidence="2 3">
    <name type="scientific">Photobacterium leiognathi subsp. mandapamensis</name>
    <name type="common">Photobacterium mandapamensis</name>
    <dbReference type="NCBI Taxonomy" id="48408"/>
    <lineage>
        <taxon>Bacteria</taxon>
        <taxon>Pseudomonadati</taxon>
        <taxon>Pseudomonadota</taxon>
        <taxon>Gammaproteobacteria</taxon>
        <taxon>Vibrionales</taxon>
        <taxon>Vibrionaceae</taxon>
        <taxon>Photobacterium</taxon>
    </lineage>
</organism>
<dbReference type="RefSeq" id="WP_008989631.1">
    <property type="nucleotide sequence ID" value="NZ_CP183257.1"/>
</dbReference>
<proteinExistence type="predicted"/>
<accession>A0A2T3KSG0</accession>
<feature type="signal peptide" evidence="1">
    <location>
        <begin position="1"/>
        <end position="18"/>
    </location>
</feature>
<reference evidence="2 3" key="1">
    <citation type="submission" date="2018-03" db="EMBL/GenBank/DDBJ databases">
        <title>Whole genome sequencing of Histamine producing bacteria.</title>
        <authorList>
            <person name="Butler K."/>
        </authorList>
    </citation>
    <scope>NUCLEOTIDE SEQUENCE [LARGE SCALE GENOMIC DNA]</scope>
    <source>
        <strain evidence="2 3">Res.4.1</strain>
    </source>
</reference>
<keyword evidence="1" id="KW-0732">Signal</keyword>
<name>A0A2T3KSG0_PHOLD</name>
<sequence>MKHFLLLMGLCLSTNALAAEQTLYNTLGQIVYVEQNNGKSWVIADDIHCEAKKNLTQCKYKEGTTQRSVEGLLAKQLMKALHPFTAAYSNNKDNHNQLSVKIVKCFKQQAKNSVGQPEGDYQYQCLVEK</sequence>
<dbReference type="Proteomes" id="UP000240530">
    <property type="component" value="Unassembled WGS sequence"/>
</dbReference>
<protein>
    <submittedName>
        <fullName evidence="2">Uncharacterized protein</fullName>
    </submittedName>
</protein>
<evidence type="ECO:0000313" key="3">
    <source>
        <dbReference type="Proteomes" id="UP000240530"/>
    </source>
</evidence>
<evidence type="ECO:0000313" key="2">
    <source>
        <dbReference type="EMBL" id="PSV09364.1"/>
    </source>
</evidence>